<dbReference type="AlphaFoldDB" id="A0A0E0HH55"/>
<dbReference type="HOGENOM" id="CLU_2282069_0_0_1"/>
<dbReference type="EnsemblPlants" id="ONIVA05G24280.4">
    <property type="protein sequence ID" value="ONIVA05G24280.4"/>
    <property type="gene ID" value="ONIVA05G24280"/>
</dbReference>
<keyword evidence="2" id="KW-1185">Reference proteome</keyword>
<reference evidence="1" key="2">
    <citation type="submission" date="2018-04" db="EMBL/GenBank/DDBJ databases">
        <title>OnivRS2 (Oryza nivara Reference Sequence Version 2).</title>
        <authorList>
            <person name="Zhang J."/>
            <person name="Kudrna D."/>
            <person name="Lee S."/>
            <person name="Talag J."/>
            <person name="Rajasekar S."/>
            <person name="Welchert J."/>
            <person name="Hsing Y.-I."/>
            <person name="Wing R.A."/>
        </authorList>
    </citation>
    <scope>NUCLEOTIDE SEQUENCE [LARGE SCALE GENOMIC DNA]</scope>
    <source>
        <strain evidence="1">SL10</strain>
    </source>
</reference>
<sequence>MPPVGNRGADDGMLQANGVDRVRMFDAEPWTAGALVDTRIQIVIAVPEDQIAYVSSDPRSGRLWVRAERLLLPQDQHRRQMLTELVHSKHTQNVKWINAELG</sequence>
<dbReference type="Gene3D" id="3.20.20.80">
    <property type="entry name" value="Glycosidases"/>
    <property type="match status" value="1"/>
</dbReference>
<accession>A0A0E0HH55</accession>
<evidence type="ECO:0000313" key="1">
    <source>
        <dbReference type="EnsemblPlants" id="ONIVA05G24280.4"/>
    </source>
</evidence>
<proteinExistence type="predicted"/>
<name>A0A0E0HH55_ORYNI</name>
<reference evidence="1" key="1">
    <citation type="submission" date="2015-04" db="UniProtKB">
        <authorList>
            <consortium name="EnsemblPlants"/>
        </authorList>
    </citation>
    <scope>IDENTIFICATION</scope>
    <source>
        <strain evidence="1">SL10</strain>
    </source>
</reference>
<protein>
    <submittedName>
        <fullName evidence="1">Uncharacterized protein</fullName>
    </submittedName>
</protein>
<dbReference type="Proteomes" id="UP000006591">
    <property type="component" value="Chromosome 5"/>
</dbReference>
<organism evidence="1">
    <name type="scientific">Oryza nivara</name>
    <name type="common">Indian wild rice</name>
    <name type="synonym">Oryza sativa f. spontanea</name>
    <dbReference type="NCBI Taxonomy" id="4536"/>
    <lineage>
        <taxon>Eukaryota</taxon>
        <taxon>Viridiplantae</taxon>
        <taxon>Streptophyta</taxon>
        <taxon>Embryophyta</taxon>
        <taxon>Tracheophyta</taxon>
        <taxon>Spermatophyta</taxon>
        <taxon>Magnoliopsida</taxon>
        <taxon>Liliopsida</taxon>
        <taxon>Poales</taxon>
        <taxon>Poaceae</taxon>
        <taxon>BOP clade</taxon>
        <taxon>Oryzoideae</taxon>
        <taxon>Oryzeae</taxon>
        <taxon>Oryzinae</taxon>
        <taxon>Oryza</taxon>
    </lineage>
</organism>
<dbReference type="Gramene" id="ONIVA05G24280.4">
    <property type="protein sequence ID" value="ONIVA05G24280.4"/>
    <property type="gene ID" value="ONIVA05G24280"/>
</dbReference>
<evidence type="ECO:0000313" key="2">
    <source>
        <dbReference type="Proteomes" id="UP000006591"/>
    </source>
</evidence>